<comment type="subcellular location">
    <subcellularLocation>
        <location evidence="1">Membrane</location>
        <topology evidence="1">Multi-pass membrane protein</topology>
    </subcellularLocation>
</comment>
<dbReference type="PANTHER" id="PTHR23503:SF8">
    <property type="entry name" value="FACILITATED GLUCOSE TRANSPORTER PROTEIN 1"/>
    <property type="match status" value="1"/>
</dbReference>
<evidence type="ECO:0000313" key="11">
    <source>
        <dbReference type="Proteomes" id="UP000282613"/>
    </source>
</evidence>
<feature type="transmembrane region" description="Helical" evidence="8">
    <location>
        <begin position="185"/>
        <end position="206"/>
    </location>
</feature>
<feature type="transmembrane region" description="Helical" evidence="8">
    <location>
        <begin position="270"/>
        <end position="290"/>
    </location>
</feature>
<evidence type="ECO:0000256" key="1">
    <source>
        <dbReference type="ARBA" id="ARBA00004141"/>
    </source>
</evidence>
<dbReference type="InterPro" id="IPR005828">
    <property type="entry name" value="MFS_sugar_transport-like"/>
</dbReference>
<dbReference type="OrthoDB" id="4540492at2759"/>
<dbReference type="InterPro" id="IPR020846">
    <property type="entry name" value="MFS_dom"/>
</dbReference>
<keyword evidence="2 6" id="KW-0813">Transport</keyword>
<feature type="domain" description="Major facilitator superfamily (MFS) profile" evidence="9">
    <location>
        <begin position="11"/>
        <end position="462"/>
    </location>
</feature>
<feature type="transmembrane region" description="Helical" evidence="8">
    <location>
        <begin position="122"/>
        <end position="143"/>
    </location>
</feature>
<feature type="compositionally biased region" description="Low complexity" evidence="7">
    <location>
        <begin position="484"/>
        <end position="493"/>
    </location>
</feature>
<dbReference type="STRING" id="60517.A0A0R3W5I9"/>
<evidence type="ECO:0000256" key="3">
    <source>
        <dbReference type="ARBA" id="ARBA00022692"/>
    </source>
</evidence>
<evidence type="ECO:0000259" key="9">
    <source>
        <dbReference type="PROSITE" id="PS50850"/>
    </source>
</evidence>
<evidence type="ECO:0000256" key="8">
    <source>
        <dbReference type="SAM" id="Phobius"/>
    </source>
</evidence>
<dbReference type="WBParaSite" id="TASK_0000538601-mRNA-1">
    <property type="protein sequence ID" value="TASK_0000538601-mRNA-1"/>
    <property type="gene ID" value="TASK_0000538601"/>
</dbReference>
<dbReference type="InterPro" id="IPR005829">
    <property type="entry name" value="Sugar_transporter_CS"/>
</dbReference>
<keyword evidence="4 8" id="KW-1133">Transmembrane helix</keyword>
<dbReference type="PROSITE" id="PS00217">
    <property type="entry name" value="SUGAR_TRANSPORT_2"/>
    <property type="match status" value="1"/>
</dbReference>
<evidence type="ECO:0000313" key="10">
    <source>
        <dbReference type="EMBL" id="VDK34978.1"/>
    </source>
</evidence>
<keyword evidence="3 8" id="KW-0812">Transmembrane</keyword>
<feature type="transmembrane region" description="Helical" evidence="8">
    <location>
        <begin position="310"/>
        <end position="329"/>
    </location>
</feature>
<feature type="transmembrane region" description="Helical" evidence="8">
    <location>
        <begin position="63"/>
        <end position="86"/>
    </location>
</feature>
<dbReference type="EMBL" id="UYRS01018411">
    <property type="protein sequence ID" value="VDK34978.1"/>
    <property type="molecule type" value="Genomic_DNA"/>
</dbReference>
<evidence type="ECO:0000256" key="6">
    <source>
        <dbReference type="RuleBase" id="RU003346"/>
    </source>
</evidence>
<feature type="region of interest" description="Disordered" evidence="7">
    <location>
        <begin position="484"/>
        <end position="508"/>
    </location>
</feature>
<dbReference type="PROSITE" id="PS50850">
    <property type="entry name" value="MFS"/>
    <property type="match status" value="1"/>
</dbReference>
<accession>A0A0R3W5I9</accession>
<dbReference type="GO" id="GO:0015149">
    <property type="term" value="F:hexose transmembrane transporter activity"/>
    <property type="evidence" value="ECO:0007669"/>
    <property type="project" value="TreeGrafter"/>
</dbReference>
<dbReference type="SUPFAM" id="SSF103473">
    <property type="entry name" value="MFS general substrate transporter"/>
    <property type="match status" value="1"/>
</dbReference>
<evidence type="ECO:0000256" key="5">
    <source>
        <dbReference type="ARBA" id="ARBA00023136"/>
    </source>
</evidence>
<gene>
    <name evidence="10" type="ORF">TASK_LOCUS5387</name>
</gene>
<dbReference type="InterPro" id="IPR036259">
    <property type="entry name" value="MFS_trans_sf"/>
</dbReference>
<evidence type="ECO:0000256" key="7">
    <source>
        <dbReference type="SAM" id="MobiDB-lite"/>
    </source>
</evidence>
<dbReference type="Proteomes" id="UP000282613">
    <property type="component" value="Unassembled WGS sequence"/>
</dbReference>
<dbReference type="InterPro" id="IPR045263">
    <property type="entry name" value="GLUT"/>
</dbReference>
<dbReference type="Gene3D" id="1.20.1250.20">
    <property type="entry name" value="MFS general substrate transporter like domains"/>
    <property type="match status" value="1"/>
</dbReference>
<feature type="transmembrane region" description="Helical" evidence="8">
    <location>
        <begin position="336"/>
        <end position="358"/>
    </location>
</feature>
<keyword evidence="11" id="KW-1185">Reference proteome</keyword>
<dbReference type="Pfam" id="PF00083">
    <property type="entry name" value="Sugar_tr"/>
    <property type="match status" value="1"/>
</dbReference>
<evidence type="ECO:0000313" key="12">
    <source>
        <dbReference type="WBParaSite" id="TASK_0000538601-mRNA-1"/>
    </source>
</evidence>
<feature type="transmembrane region" description="Helical" evidence="8">
    <location>
        <begin position="408"/>
        <end position="428"/>
    </location>
</feature>
<dbReference type="InterPro" id="IPR003663">
    <property type="entry name" value="Sugar/inositol_transpt"/>
</dbReference>
<evidence type="ECO:0000256" key="2">
    <source>
        <dbReference type="ARBA" id="ARBA00022448"/>
    </source>
</evidence>
<evidence type="ECO:0000256" key="4">
    <source>
        <dbReference type="ARBA" id="ARBA00022989"/>
    </source>
</evidence>
<comment type="similarity">
    <text evidence="6">Belongs to the major facilitator superfamily. Sugar transporter (TC 2.A.1.1) family.</text>
</comment>
<name>A0A0R3W5I9_TAEAS</name>
<sequence length="508" mass="55238">MAVTCTLVFATFVTCISSSFMMGYNLGIVNLPAKRFTLVLFLNFKYIEQFMVEKITVLDKETLYALVSVIFIVGAAIGAFSCGFLADKLGRRNSLHMNTVLGLLGAILSGICVNIKNAVVLLVGRFVSGLNAGVTIGVASMYLMEIAPTSTRGMIGACHQLAVTIGICLSYVVTLDFLLNTEDRWGYAILIGAIPCVTGLVLLPLCPESARYLFLIKKEEERAKEVYMKVSGAETANDFVKDMNDEAAATRSQPEFKVSYLFTKKEFRKATAIAILIQVLQQLCGINAVIANSSTMLVTAKVKEDQMQYFVVGLGILNVVFTIIALPLLERAGRRTLLLWPTLLLACCLLTQSIIVTIGRSKPENEQAPFAIVAVSMVYIYLACFAVGLGPIPAMIVAEIFRQGPRTAAYSVSQGVQWLCNLMVLATFPPLNKAMAGFVYLPFLVVVVICWCFFFFVMPETKNKSFDEIAKILSGEAGSNTNAGNSNANYSSNVTPKGIAQTEEGNTL</sequence>
<proteinExistence type="inferred from homology"/>
<organism evidence="12">
    <name type="scientific">Taenia asiatica</name>
    <name type="common">Asian tapeworm</name>
    <dbReference type="NCBI Taxonomy" id="60517"/>
    <lineage>
        <taxon>Eukaryota</taxon>
        <taxon>Metazoa</taxon>
        <taxon>Spiralia</taxon>
        <taxon>Lophotrochozoa</taxon>
        <taxon>Platyhelminthes</taxon>
        <taxon>Cestoda</taxon>
        <taxon>Eucestoda</taxon>
        <taxon>Cyclophyllidea</taxon>
        <taxon>Taeniidae</taxon>
        <taxon>Taenia</taxon>
    </lineage>
</organism>
<feature type="transmembrane region" description="Helical" evidence="8">
    <location>
        <begin position="155"/>
        <end position="173"/>
    </location>
</feature>
<dbReference type="GO" id="GO:0016020">
    <property type="term" value="C:membrane"/>
    <property type="evidence" value="ECO:0007669"/>
    <property type="project" value="UniProtKB-SubCell"/>
</dbReference>
<reference evidence="10 11" key="2">
    <citation type="submission" date="2018-11" db="EMBL/GenBank/DDBJ databases">
        <authorList>
            <consortium name="Pathogen Informatics"/>
        </authorList>
    </citation>
    <scope>NUCLEOTIDE SEQUENCE [LARGE SCALE GENOMIC DNA]</scope>
</reference>
<dbReference type="PROSITE" id="PS00216">
    <property type="entry name" value="SUGAR_TRANSPORT_1"/>
    <property type="match status" value="1"/>
</dbReference>
<dbReference type="PANTHER" id="PTHR23503">
    <property type="entry name" value="SOLUTE CARRIER FAMILY 2"/>
    <property type="match status" value="1"/>
</dbReference>
<protein>
    <submittedName>
        <fullName evidence="12">MFS domain-containing protein</fullName>
    </submittedName>
</protein>
<feature type="transmembrane region" description="Helical" evidence="8">
    <location>
        <begin position="98"/>
        <end position="116"/>
    </location>
</feature>
<feature type="transmembrane region" description="Helical" evidence="8">
    <location>
        <begin position="370"/>
        <end position="396"/>
    </location>
</feature>
<dbReference type="PRINTS" id="PR00171">
    <property type="entry name" value="SUGRTRNSPORT"/>
</dbReference>
<reference evidence="12" key="1">
    <citation type="submission" date="2017-02" db="UniProtKB">
        <authorList>
            <consortium name="WormBaseParasite"/>
        </authorList>
    </citation>
    <scope>IDENTIFICATION</scope>
</reference>
<keyword evidence="5 8" id="KW-0472">Membrane</keyword>
<dbReference type="AlphaFoldDB" id="A0A0R3W5I9"/>
<feature type="transmembrane region" description="Helical" evidence="8">
    <location>
        <begin position="434"/>
        <end position="457"/>
    </location>
</feature>
<dbReference type="NCBIfam" id="TIGR00879">
    <property type="entry name" value="SP"/>
    <property type="match status" value="1"/>
</dbReference>